<dbReference type="Proteomes" id="UP000031532">
    <property type="component" value="Unassembled WGS sequence"/>
</dbReference>
<sequence length="149" mass="16308">MSLNSSIPQPANQPTHKGDRTISSDRQPDYAKLAQFLIQPFLESPNSLSVDCEFFPSTAKVWLRVAFEGEDKGRVFGRGGRNIQNIRTVITAAAAMSGHSVYLDIYGSQAFNGATSGEETGRSSDRSSAPKLREQRGESPKPVQKPRSH</sequence>
<accession>A0A9X5I3Z6</accession>
<reference evidence="4 5" key="1">
    <citation type="journal article" date="2015" name="Genome Announc.">
        <title>Draft Genome Sequence of the Terrestrial Cyanobacterium Scytonema millei VB511283, Isolated from Eastern India.</title>
        <authorList>
            <person name="Sen D."/>
            <person name="Chandrababunaidu M.M."/>
            <person name="Singh D."/>
            <person name="Sanghi N."/>
            <person name="Ghorai A."/>
            <person name="Mishra G.P."/>
            <person name="Madduluri M."/>
            <person name="Adhikary S.P."/>
            <person name="Tripathy S."/>
        </authorList>
    </citation>
    <scope>NUCLEOTIDE SEQUENCE [LARGE SCALE GENOMIC DNA]</scope>
    <source>
        <strain evidence="4 5">VB511283</strain>
    </source>
</reference>
<evidence type="ECO:0000256" key="3">
    <source>
        <dbReference type="SAM" id="MobiDB-lite"/>
    </source>
</evidence>
<feature type="compositionally biased region" description="Polar residues" evidence="3">
    <location>
        <begin position="1"/>
        <end position="15"/>
    </location>
</feature>
<protein>
    <submittedName>
        <fullName evidence="4">KH domain-containing protein</fullName>
    </submittedName>
</protein>
<dbReference type="Pfam" id="PF13083">
    <property type="entry name" value="KH_KhpA-B"/>
    <property type="match status" value="1"/>
</dbReference>
<dbReference type="GO" id="GO:0003723">
    <property type="term" value="F:RNA binding"/>
    <property type="evidence" value="ECO:0007669"/>
    <property type="project" value="UniProtKB-KW"/>
</dbReference>
<dbReference type="RefSeq" id="WP_132866703.1">
    <property type="nucleotide sequence ID" value="NZ_JTJC03000001.1"/>
</dbReference>
<dbReference type="InterPro" id="IPR020627">
    <property type="entry name" value="KhpA"/>
</dbReference>
<keyword evidence="1" id="KW-0963">Cytoplasm</keyword>
<comment type="caution">
    <text evidence="4">The sequence shown here is derived from an EMBL/GenBank/DDBJ whole genome shotgun (WGS) entry which is preliminary data.</text>
</comment>
<dbReference type="PANTHER" id="PTHR34654:SF1">
    <property type="entry name" value="RNA-BINDING PROTEIN KHPA"/>
    <property type="match status" value="1"/>
</dbReference>
<dbReference type="PANTHER" id="PTHR34654">
    <property type="entry name" value="UPF0109 PROTEIN SCO5592"/>
    <property type="match status" value="1"/>
</dbReference>
<evidence type="ECO:0000256" key="2">
    <source>
        <dbReference type="ARBA" id="ARBA00022884"/>
    </source>
</evidence>
<feature type="region of interest" description="Disordered" evidence="3">
    <location>
        <begin position="113"/>
        <end position="149"/>
    </location>
</feature>
<dbReference type="AlphaFoldDB" id="A0A9X5I3Z6"/>
<dbReference type="EMBL" id="JTJC03000001">
    <property type="protein sequence ID" value="NHC34336.1"/>
    <property type="molecule type" value="Genomic_DNA"/>
</dbReference>
<evidence type="ECO:0000313" key="4">
    <source>
        <dbReference type="EMBL" id="NHC34336.1"/>
    </source>
</evidence>
<gene>
    <name evidence="4" type="ORF">QH73_0006630</name>
</gene>
<dbReference type="OrthoDB" id="511849at2"/>
<evidence type="ECO:0000256" key="1">
    <source>
        <dbReference type="ARBA" id="ARBA00022490"/>
    </source>
</evidence>
<organism evidence="4 5">
    <name type="scientific">Scytonema millei VB511283</name>
    <dbReference type="NCBI Taxonomy" id="1245923"/>
    <lineage>
        <taxon>Bacteria</taxon>
        <taxon>Bacillati</taxon>
        <taxon>Cyanobacteriota</taxon>
        <taxon>Cyanophyceae</taxon>
        <taxon>Nostocales</taxon>
        <taxon>Scytonemataceae</taxon>
        <taxon>Scytonema</taxon>
    </lineage>
</organism>
<proteinExistence type="predicted"/>
<keyword evidence="5" id="KW-1185">Reference proteome</keyword>
<name>A0A9X5I3Z6_9CYAN</name>
<keyword evidence="2" id="KW-0694">RNA-binding</keyword>
<dbReference type="CDD" id="cd22533">
    <property type="entry name" value="KH-II_YlqC-like"/>
    <property type="match status" value="1"/>
</dbReference>
<feature type="region of interest" description="Disordered" evidence="3">
    <location>
        <begin position="1"/>
        <end position="24"/>
    </location>
</feature>
<evidence type="ECO:0000313" key="5">
    <source>
        <dbReference type="Proteomes" id="UP000031532"/>
    </source>
</evidence>